<dbReference type="GO" id="GO:0016998">
    <property type="term" value="P:cell wall macromolecule catabolic process"/>
    <property type="evidence" value="ECO:0007669"/>
    <property type="project" value="InterPro"/>
</dbReference>
<dbReference type="HAMAP" id="MF_04110">
    <property type="entry name" value="ENDOLYSIN_T4"/>
    <property type="match status" value="1"/>
</dbReference>
<dbReference type="SUPFAM" id="SSF53955">
    <property type="entry name" value="Lysozyme-like"/>
    <property type="match status" value="1"/>
</dbReference>
<keyword evidence="8" id="KW-1185">Reference proteome</keyword>
<dbReference type="Gene3D" id="1.10.530.40">
    <property type="match status" value="1"/>
</dbReference>
<evidence type="ECO:0008006" key="9">
    <source>
        <dbReference type="Google" id="ProtNLM"/>
    </source>
</evidence>
<comment type="caution">
    <text evidence="7">The sequence shown here is derived from an EMBL/GenBank/DDBJ whole genome shotgun (WGS) entry which is preliminary data.</text>
</comment>
<dbReference type="InterPro" id="IPR002196">
    <property type="entry name" value="Glyco_hydro_24"/>
</dbReference>
<dbReference type="AlphaFoldDB" id="A0A8J8SYR0"/>
<evidence type="ECO:0000256" key="2">
    <source>
        <dbReference type="ARBA" id="ARBA00022529"/>
    </source>
</evidence>
<evidence type="ECO:0000313" key="7">
    <source>
        <dbReference type="EMBL" id="TNV75198.1"/>
    </source>
</evidence>
<comment type="catalytic activity">
    <reaction evidence="1">
        <text>Hydrolysis of (1-&gt;4)-beta-linkages between N-acetylmuramic acid and N-acetyl-D-glucosamine residues in a peptidoglycan and between N-acetyl-D-glucosamine residues in chitodextrins.</text>
        <dbReference type="EC" id="3.2.1.17"/>
    </reaction>
</comment>
<accession>A0A8J8SYR0</accession>
<dbReference type="InterPro" id="IPR034690">
    <property type="entry name" value="Endolysin_T4_type"/>
</dbReference>
<gene>
    <name evidence="7" type="ORF">FGO68_gene2161</name>
</gene>
<dbReference type="GO" id="GO:0003796">
    <property type="term" value="F:lysozyme activity"/>
    <property type="evidence" value="ECO:0007669"/>
    <property type="project" value="UniProtKB-EC"/>
</dbReference>
<proteinExistence type="inferred from homology"/>
<keyword evidence="5" id="KW-1035">Host cytoplasm</keyword>
<dbReference type="Proteomes" id="UP000785679">
    <property type="component" value="Unassembled WGS sequence"/>
</dbReference>
<protein>
    <recommendedName>
        <fullName evidence="9">Lysozyme</fullName>
    </recommendedName>
</protein>
<dbReference type="PANTHER" id="PTHR38107:SF3">
    <property type="entry name" value="LYSOZYME RRRD-RELATED"/>
    <property type="match status" value="1"/>
</dbReference>
<keyword evidence="2" id="KW-0929">Antimicrobial</keyword>
<dbReference type="InterPro" id="IPR023346">
    <property type="entry name" value="Lysozyme-like_dom_sf"/>
</dbReference>
<dbReference type="InterPro" id="IPR051018">
    <property type="entry name" value="Bacteriophage_GH24"/>
</dbReference>
<evidence type="ECO:0000256" key="6">
    <source>
        <dbReference type="ARBA" id="ARBA00023295"/>
    </source>
</evidence>
<dbReference type="CDD" id="cd00737">
    <property type="entry name" value="lyz_endolysin_autolysin"/>
    <property type="match status" value="1"/>
</dbReference>
<dbReference type="InterPro" id="IPR023347">
    <property type="entry name" value="Lysozyme_dom_sf"/>
</dbReference>
<dbReference type="OrthoDB" id="5358886at2759"/>
<dbReference type="InterPro" id="IPR033907">
    <property type="entry name" value="Endolysin_autolysin"/>
</dbReference>
<dbReference type="EMBL" id="RRYP01016152">
    <property type="protein sequence ID" value="TNV75198.1"/>
    <property type="molecule type" value="Genomic_DNA"/>
</dbReference>
<keyword evidence="4" id="KW-0378">Hydrolase</keyword>
<sequence length="149" mass="16945">MVERIPTFSDTNSMIKHLEGYRETTYQCQGGVKTIGYGHTGQDVKDGMTITKEQAEKLFLQDLKECQGYVGRTFQSIPLKENQIGSLVSFCFNLGQGNMDKSTLKRRMLGGEDPNTVTREEFPRWNKVKGKESTGLTRRRSIEVAHFCK</sequence>
<dbReference type="GO" id="GO:0009253">
    <property type="term" value="P:peptidoglycan catabolic process"/>
    <property type="evidence" value="ECO:0007669"/>
    <property type="project" value="InterPro"/>
</dbReference>
<dbReference type="GO" id="GO:0042742">
    <property type="term" value="P:defense response to bacterium"/>
    <property type="evidence" value="ECO:0007669"/>
    <property type="project" value="UniProtKB-KW"/>
</dbReference>
<evidence type="ECO:0000256" key="1">
    <source>
        <dbReference type="ARBA" id="ARBA00000632"/>
    </source>
</evidence>
<evidence type="ECO:0000256" key="4">
    <source>
        <dbReference type="ARBA" id="ARBA00022801"/>
    </source>
</evidence>
<evidence type="ECO:0000256" key="5">
    <source>
        <dbReference type="ARBA" id="ARBA00023200"/>
    </source>
</evidence>
<keyword evidence="6" id="KW-0326">Glycosidase</keyword>
<dbReference type="GO" id="GO:0031640">
    <property type="term" value="P:killing of cells of another organism"/>
    <property type="evidence" value="ECO:0007669"/>
    <property type="project" value="UniProtKB-KW"/>
</dbReference>
<organism evidence="7 8">
    <name type="scientific">Halteria grandinella</name>
    <dbReference type="NCBI Taxonomy" id="5974"/>
    <lineage>
        <taxon>Eukaryota</taxon>
        <taxon>Sar</taxon>
        <taxon>Alveolata</taxon>
        <taxon>Ciliophora</taxon>
        <taxon>Intramacronucleata</taxon>
        <taxon>Spirotrichea</taxon>
        <taxon>Stichotrichia</taxon>
        <taxon>Sporadotrichida</taxon>
        <taxon>Halteriidae</taxon>
        <taxon>Halteria</taxon>
    </lineage>
</organism>
<evidence type="ECO:0000256" key="3">
    <source>
        <dbReference type="ARBA" id="ARBA00022638"/>
    </source>
</evidence>
<reference evidence="7" key="1">
    <citation type="submission" date="2019-06" db="EMBL/GenBank/DDBJ databases">
        <authorList>
            <person name="Zheng W."/>
        </authorList>
    </citation>
    <scope>NUCLEOTIDE SEQUENCE</scope>
    <source>
        <strain evidence="7">QDHG01</strain>
    </source>
</reference>
<evidence type="ECO:0000313" key="8">
    <source>
        <dbReference type="Proteomes" id="UP000785679"/>
    </source>
</evidence>
<dbReference type="Pfam" id="PF00959">
    <property type="entry name" value="Phage_lysozyme"/>
    <property type="match status" value="1"/>
</dbReference>
<name>A0A8J8SYR0_HALGN</name>
<keyword evidence="3" id="KW-0081">Bacteriolytic enzyme</keyword>
<dbReference type="PANTHER" id="PTHR38107">
    <property type="match status" value="1"/>
</dbReference>